<feature type="region of interest" description="Disordered" evidence="1">
    <location>
        <begin position="186"/>
        <end position="223"/>
    </location>
</feature>
<feature type="chain" id="PRO_5017621705" evidence="2">
    <location>
        <begin position="23"/>
        <end position="310"/>
    </location>
</feature>
<dbReference type="EMBL" id="DPIY01000010">
    <property type="protein sequence ID" value="HCT58196.1"/>
    <property type="molecule type" value="Genomic_DNA"/>
</dbReference>
<dbReference type="Proteomes" id="UP000264071">
    <property type="component" value="Unassembled WGS sequence"/>
</dbReference>
<evidence type="ECO:0000256" key="1">
    <source>
        <dbReference type="SAM" id="MobiDB-lite"/>
    </source>
</evidence>
<organism evidence="3 4">
    <name type="scientific">Gemmatimonas aurantiaca</name>
    <dbReference type="NCBI Taxonomy" id="173480"/>
    <lineage>
        <taxon>Bacteria</taxon>
        <taxon>Pseudomonadati</taxon>
        <taxon>Gemmatimonadota</taxon>
        <taxon>Gemmatimonadia</taxon>
        <taxon>Gemmatimonadales</taxon>
        <taxon>Gemmatimonadaceae</taxon>
        <taxon>Gemmatimonas</taxon>
    </lineage>
</organism>
<proteinExistence type="predicted"/>
<evidence type="ECO:0000256" key="2">
    <source>
        <dbReference type="SAM" id="SignalP"/>
    </source>
</evidence>
<evidence type="ECO:0000313" key="3">
    <source>
        <dbReference type="EMBL" id="HCT58196.1"/>
    </source>
</evidence>
<sequence>MARARLHPTLLAIAFGTLTALGACRTDNVGSPANALSFESALNTTPSGMEYASSSYAAAASDSGMPWGGPRRGGPGGPGAGGLMGGGLDGHFLGTFTPGRGPGRGPFGIHIDSTCVFAAGAGELTCGPNTRNGLTVTTIYTITSTAGAAQSKIDTLTTNAVRSRTTVSGTTTRSRDGSVTATVSSRSDRTVTGLAPSSTERTVNGTSFGTESASGTNRDGNKFTATRTAADTTVGLVIPISATSTTYPKAGTVTRVMSATTTLEGSATKSTSRREVLTYDGTATAKLIITENGTTKNCTVALPRGRPSCS</sequence>
<gene>
    <name evidence="3" type="ORF">DGD08_13405</name>
</gene>
<feature type="compositionally biased region" description="Gly residues" evidence="1">
    <location>
        <begin position="66"/>
        <end position="84"/>
    </location>
</feature>
<reference evidence="3 4" key="1">
    <citation type="journal article" date="2018" name="Nat. Biotechnol.">
        <title>A standardized bacterial taxonomy based on genome phylogeny substantially revises the tree of life.</title>
        <authorList>
            <person name="Parks D.H."/>
            <person name="Chuvochina M."/>
            <person name="Waite D.W."/>
            <person name="Rinke C."/>
            <person name="Skarshewski A."/>
            <person name="Chaumeil P.A."/>
            <person name="Hugenholtz P."/>
        </authorList>
    </citation>
    <scope>NUCLEOTIDE SEQUENCE [LARGE SCALE GENOMIC DNA]</scope>
    <source>
        <strain evidence="3">UBA8844</strain>
    </source>
</reference>
<dbReference type="PROSITE" id="PS51257">
    <property type="entry name" value="PROKAR_LIPOPROTEIN"/>
    <property type="match status" value="1"/>
</dbReference>
<feature type="signal peptide" evidence="2">
    <location>
        <begin position="1"/>
        <end position="22"/>
    </location>
</feature>
<feature type="compositionally biased region" description="Polar residues" evidence="1">
    <location>
        <begin position="195"/>
        <end position="223"/>
    </location>
</feature>
<name>A0A3D4VAR6_9BACT</name>
<feature type="region of interest" description="Disordered" evidence="1">
    <location>
        <begin position="62"/>
        <end position="84"/>
    </location>
</feature>
<comment type="caution">
    <text evidence="3">The sequence shown here is derived from an EMBL/GenBank/DDBJ whole genome shotgun (WGS) entry which is preliminary data.</text>
</comment>
<protein>
    <submittedName>
        <fullName evidence="3">Uncharacterized protein</fullName>
    </submittedName>
</protein>
<keyword evidence="2" id="KW-0732">Signal</keyword>
<accession>A0A3D4VAR6</accession>
<evidence type="ECO:0000313" key="4">
    <source>
        <dbReference type="Proteomes" id="UP000264071"/>
    </source>
</evidence>
<dbReference type="AlphaFoldDB" id="A0A3D4VAR6"/>